<dbReference type="AlphaFoldDB" id="A0AAW0TNP8"/>
<dbReference type="EMBL" id="JARAKH010000027">
    <property type="protein sequence ID" value="KAK8389335.1"/>
    <property type="molecule type" value="Genomic_DNA"/>
</dbReference>
<name>A0AAW0TNP8_SCYPA</name>
<organism evidence="1 2">
    <name type="scientific">Scylla paramamosain</name>
    <name type="common">Mud crab</name>
    <dbReference type="NCBI Taxonomy" id="85552"/>
    <lineage>
        <taxon>Eukaryota</taxon>
        <taxon>Metazoa</taxon>
        <taxon>Ecdysozoa</taxon>
        <taxon>Arthropoda</taxon>
        <taxon>Crustacea</taxon>
        <taxon>Multicrustacea</taxon>
        <taxon>Malacostraca</taxon>
        <taxon>Eumalacostraca</taxon>
        <taxon>Eucarida</taxon>
        <taxon>Decapoda</taxon>
        <taxon>Pleocyemata</taxon>
        <taxon>Brachyura</taxon>
        <taxon>Eubrachyura</taxon>
        <taxon>Portunoidea</taxon>
        <taxon>Portunidae</taxon>
        <taxon>Portuninae</taxon>
        <taxon>Scylla</taxon>
    </lineage>
</organism>
<accession>A0AAW0TNP8</accession>
<proteinExistence type="predicted"/>
<protein>
    <submittedName>
        <fullName evidence="1">Uncharacterized protein</fullName>
    </submittedName>
</protein>
<sequence>MNGKRLEKPHLRARVGGSEAFHLTLSPASADSRRCKSQISAPERLFSVAGSEQGSPSFHHHSLSASFVLSATPGLEGYRGFAPVTGRKTQTSFTGCHKSPASSAFLSSHTPAKNISYIWDFHGHRLATPITIFTFLHDT</sequence>
<comment type="caution">
    <text evidence="1">The sequence shown here is derived from an EMBL/GenBank/DDBJ whole genome shotgun (WGS) entry which is preliminary data.</text>
</comment>
<dbReference type="Proteomes" id="UP001487740">
    <property type="component" value="Unassembled WGS sequence"/>
</dbReference>
<keyword evidence="2" id="KW-1185">Reference proteome</keyword>
<gene>
    <name evidence="1" type="ORF">O3P69_008815</name>
</gene>
<evidence type="ECO:0000313" key="1">
    <source>
        <dbReference type="EMBL" id="KAK8389335.1"/>
    </source>
</evidence>
<evidence type="ECO:0000313" key="2">
    <source>
        <dbReference type="Proteomes" id="UP001487740"/>
    </source>
</evidence>
<reference evidence="1 2" key="1">
    <citation type="submission" date="2023-03" db="EMBL/GenBank/DDBJ databases">
        <title>High-quality genome of Scylla paramamosain provides insights in environmental adaptation.</title>
        <authorList>
            <person name="Zhang L."/>
        </authorList>
    </citation>
    <scope>NUCLEOTIDE SEQUENCE [LARGE SCALE GENOMIC DNA]</scope>
    <source>
        <strain evidence="1">LZ_2023a</strain>
        <tissue evidence="1">Muscle</tissue>
    </source>
</reference>